<name>A0ABD0JRJ3_9CAEN</name>
<dbReference type="EMBL" id="JACVVK020000351">
    <property type="protein sequence ID" value="KAK7477376.1"/>
    <property type="molecule type" value="Genomic_DNA"/>
</dbReference>
<proteinExistence type="predicted"/>
<evidence type="ECO:0000313" key="2">
    <source>
        <dbReference type="Proteomes" id="UP001519460"/>
    </source>
</evidence>
<organism evidence="1 2">
    <name type="scientific">Batillaria attramentaria</name>
    <dbReference type="NCBI Taxonomy" id="370345"/>
    <lineage>
        <taxon>Eukaryota</taxon>
        <taxon>Metazoa</taxon>
        <taxon>Spiralia</taxon>
        <taxon>Lophotrochozoa</taxon>
        <taxon>Mollusca</taxon>
        <taxon>Gastropoda</taxon>
        <taxon>Caenogastropoda</taxon>
        <taxon>Sorbeoconcha</taxon>
        <taxon>Cerithioidea</taxon>
        <taxon>Batillariidae</taxon>
        <taxon>Batillaria</taxon>
    </lineage>
</organism>
<gene>
    <name evidence="1" type="ORF">BaRGS_00031352</name>
</gene>
<sequence length="101" mass="11949">MLQSSTLLSHALKFLSFPEIPDVSHHELSKSIYSGYRQQPVKPLSLWGDQTWPWCLDQNLTIFPSTHLRHRQQEMFCSVQFEVRNGTRDRTVTFCKQEMHE</sequence>
<accession>A0ABD0JRJ3</accession>
<reference evidence="1 2" key="1">
    <citation type="journal article" date="2023" name="Sci. Data">
        <title>Genome assembly of the Korean intertidal mud-creeper Batillaria attramentaria.</title>
        <authorList>
            <person name="Patra A.K."/>
            <person name="Ho P.T."/>
            <person name="Jun S."/>
            <person name="Lee S.J."/>
            <person name="Kim Y."/>
            <person name="Won Y.J."/>
        </authorList>
    </citation>
    <scope>NUCLEOTIDE SEQUENCE [LARGE SCALE GENOMIC DNA]</scope>
    <source>
        <strain evidence="1">Wonlab-2016</strain>
    </source>
</reference>
<comment type="caution">
    <text evidence="1">The sequence shown here is derived from an EMBL/GenBank/DDBJ whole genome shotgun (WGS) entry which is preliminary data.</text>
</comment>
<evidence type="ECO:0000313" key="1">
    <source>
        <dbReference type="EMBL" id="KAK7477376.1"/>
    </source>
</evidence>
<protein>
    <submittedName>
        <fullName evidence="1">Uncharacterized protein</fullName>
    </submittedName>
</protein>
<keyword evidence="2" id="KW-1185">Reference proteome</keyword>
<dbReference type="Proteomes" id="UP001519460">
    <property type="component" value="Unassembled WGS sequence"/>
</dbReference>
<dbReference type="AlphaFoldDB" id="A0ABD0JRJ3"/>